<comment type="caution">
    <text evidence="8">The sequence shown here is derived from an EMBL/GenBank/DDBJ whole genome shotgun (WGS) entry which is preliminary data.</text>
</comment>
<dbReference type="PANTHER" id="PTHR48111:SF1">
    <property type="entry name" value="TWO-COMPONENT RESPONSE REGULATOR ORR33"/>
    <property type="match status" value="1"/>
</dbReference>
<dbReference type="EMBL" id="JAVDBT010000002">
    <property type="protein sequence ID" value="MDQ2065088.1"/>
    <property type="molecule type" value="Genomic_DNA"/>
</dbReference>
<dbReference type="InterPro" id="IPR001789">
    <property type="entry name" value="Sig_transdc_resp-reg_receiver"/>
</dbReference>
<keyword evidence="1 6" id="KW-0597">Phosphoprotein</keyword>
<evidence type="ECO:0000313" key="9">
    <source>
        <dbReference type="Proteomes" id="UP001239680"/>
    </source>
</evidence>
<evidence type="ECO:0000256" key="6">
    <source>
        <dbReference type="PROSITE-ProRule" id="PRU00169"/>
    </source>
</evidence>
<name>A0ABU0VTP6_9RHOB</name>
<dbReference type="Proteomes" id="UP001239680">
    <property type="component" value="Unassembled WGS sequence"/>
</dbReference>
<keyword evidence="2" id="KW-0902">Two-component regulatory system</keyword>
<evidence type="ECO:0000259" key="7">
    <source>
        <dbReference type="PROSITE" id="PS50110"/>
    </source>
</evidence>
<keyword evidence="4" id="KW-0238">DNA-binding</keyword>
<evidence type="ECO:0000256" key="4">
    <source>
        <dbReference type="ARBA" id="ARBA00023125"/>
    </source>
</evidence>
<reference evidence="8 9" key="1">
    <citation type="submission" date="2023-08" db="EMBL/GenBank/DDBJ databases">
        <title>Characterization of two Paracoccaceae strains isolated from Phycosphere and proposal of Xinfangfangia lacusdiani sp. nov.</title>
        <authorList>
            <person name="Deng Y."/>
            <person name="Zhang Y.Q."/>
        </authorList>
    </citation>
    <scope>NUCLEOTIDE SEQUENCE [LARGE SCALE GENOMIC DNA]</scope>
    <source>
        <strain evidence="8 9">CPCC 101601</strain>
    </source>
</reference>
<evidence type="ECO:0000256" key="1">
    <source>
        <dbReference type="ARBA" id="ARBA00022553"/>
    </source>
</evidence>
<gene>
    <name evidence="8" type="ORF">Q9295_01780</name>
</gene>
<dbReference type="SMART" id="SM00448">
    <property type="entry name" value="REC"/>
    <property type="match status" value="1"/>
</dbReference>
<dbReference type="Gene3D" id="3.40.50.2300">
    <property type="match status" value="1"/>
</dbReference>
<dbReference type="PROSITE" id="PS50110">
    <property type="entry name" value="RESPONSE_REGULATORY"/>
    <property type="match status" value="1"/>
</dbReference>
<organism evidence="8 9">
    <name type="scientific">Pseudogemmobacter lacusdianii</name>
    <dbReference type="NCBI Taxonomy" id="3069608"/>
    <lineage>
        <taxon>Bacteria</taxon>
        <taxon>Pseudomonadati</taxon>
        <taxon>Pseudomonadota</taxon>
        <taxon>Alphaproteobacteria</taxon>
        <taxon>Rhodobacterales</taxon>
        <taxon>Paracoccaceae</taxon>
        <taxon>Pseudogemmobacter</taxon>
    </lineage>
</organism>
<dbReference type="InterPro" id="IPR039420">
    <property type="entry name" value="WalR-like"/>
</dbReference>
<dbReference type="RefSeq" id="WP_306678783.1">
    <property type="nucleotide sequence ID" value="NZ_JAVDBT010000002.1"/>
</dbReference>
<evidence type="ECO:0000256" key="3">
    <source>
        <dbReference type="ARBA" id="ARBA00023015"/>
    </source>
</evidence>
<dbReference type="InterPro" id="IPR011006">
    <property type="entry name" value="CheY-like_superfamily"/>
</dbReference>
<keyword evidence="9" id="KW-1185">Reference proteome</keyword>
<dbReference type="SUPFAM" id="SSF52172">
    <property type="entry name" value="CheY-like"/>
    <property type="match status" value="1"/>
</dbReference>
<evidence type="ECO:0000256" key="5">
    <source>
        <dbReference type="ARBA" id="ARBA00023163"/>
    </source>
</evidence>
<keyword evidence="5" id="KW-0804">Transcription</keyword>
<dbReference type="Pfam" id="PF00072">
    <property type="entry name" value="Response_reg"/>
    <property type="match status" value="1"/>
</dbReference>
<sequence length="324" mass="35954">MRILAVDDEPLFLEVLEIALRDLGFNDVTPIYSAKEALRELEFGKKSFDCILLDIRMPGMSGVELCEKIRAVPGHKRTPIMMVTSLTDREYIDGAFGAGASDYLTKPLDSLELKARMSMIERLITEQARNTLLDQLASGEESDDEDDDMELLEFAFDEAVPVAGLDRLIELHAMENYLSRLTTKESYNTSVFAVAIDNAAEFYEKANRYDFMNMLHDVGVTLETVLKRPEALICYAGRGVFAVASTGTNDPDLAKITTQIEMRLGAYSQIYLRDNLPAPAITLGPVMRKTLFTCPRNSDVLRAAIAAAEQPSPILLLPENAKSA</sequence>
<feature type="domain" description="Response regulatory" evidence="7">
    <location>
        <begin position="2"/>
        <end position="121"/>
    </location>
</feature>
<protein>
    <submittedName>
        <fullName evidence="8">Response regulator</fullName>
    </submittedName>
</protein>
<evidence type="ECO:0000256" key="2">
    <source>
        <dbReference type="ARBA" id="ARBA00023012"/>
    </source>
</evidence>
<keyword evidence="3" id="KW-0805">Transcription regulation</keyword>
<feature type="modified residue" description="4-aspartylphosphate" evidence="6">
    <location>
        <position position="54"/>
    </location>
</feature>
<proteinExistence type="predicted"/>
<dbReference type="PANTHER" id="PTHR48111">
    <property type="entry name" value="REGULATOR OF RPOS"/>
    <property type="match status" value="1"/>
</dbReference>
<evidence type="ECO:0000313" key="8">
    <source>
        <dbReference type="EMBL" id="MDQ2065088.1"/>
    </source>
</evidence>
<accession>A0ABU0VTP6</accession>